<organism evidence="2 3">
    <name type="scientific">Paenibacillus puldeungensis</name>
    <dbReference type="NCBI Taxonomy" id="696536"/>
    <lineage>
        <taxon>Bacteria</taxon>
        <taxon>Bacillati</taxon>
        <taxon>Bacillota</taxon>
        <taxon>Bacilli</taxon>
        <taxon>Bacillales</taxon>
        <taxon>Paenibacillaceae</taxon>
        <taxon>Paenibacillus</taxon>
    </lineage>
</organism>
<keyword evidence="3" id="KW-1185">Reference proteome</keyword>
<name>A0ABW3RWM2_9BACL</name>
<keyword evidence="1" id="KW-1133">Transmembrane helix</keyword>
<evidence type="ECO:0000313" key="2">
    <source>
        <dbReference type="EMBL" id="MFD1176120.1"/>
    </source>
</evidence>
<protein>
    <submittedName>
        <fullName evidence="2">Uncharacterized protein</fullName>
    </submittedName>
</protein>
<evidence type="ECO:0000313" key="3">
    <source>
        <dbReference type="Proteomes" id="UP001597262"/>
    </source>
</evidence>
<comment type="caution">
    <text evidence="2">The sequence shown here is derived from an EMBL/GenBank/DDBJ whole genome shotgun (WGS) entry which is preliminary data.</text>
</comment>
<sequence length="81" mass="8790">MIMRRKSRRPSGRLASGSSFIASWAVILVSVLVLAIVSACSLLPSQVTLNKQVQSFPWPFGNSVSDGVYSPTISEDVYSKD</sequence>
<evidence type="ECO:0000256" key="1">
    <source>
        <dbReference type="SAM" id="Phobius"/>
    </source>
</evidence>
<feature type="transmembrane region" description="Helical" evidence="1">
    <location>
        <begin position="21"/>
        <end position="44"/>
    </location>
</feature>
<keyword evidence="1" id="KW-0472">Membrane</keyword>
<gene>
    <name evidence="2" type="ORF">ACFQ3W_07400</name>
</gene>
<dbReference type="Proteomes" id="UP001597262">
    <property type="component" value="Unassembled WGS sequence"/>
</dbReference>
<reference evidence="3" key="1">
    <citation type="journal article" date="2019" name="Int. J. Syst. Evol. Microbiol.">
        <title>The Global Catalogue of Microorganisms (GCM) 10K type strain sequencing project: providing services to taxonomists for standard genome sequencing and annotation.</title>
        <authorList>
            <consortium name="The Broad Institute Genomics Platform"/>
            <consortium name="The Broad Institute Genome Sequencing Center for Infectious Disease"/>
            <person name="Wu L."/>
            <person name="Ma J."/>
        </authorList>
    </citation>
    <scope>NUCLEOTIDE SEQUENCE [LARGE SCALE GENOMIC DNA]</scope>
    <source>
        <strain evidence="3">CCUG 59189</strain>
    </source>
</reference>
<accession>A0ABW3RWM2</accession>
<dbReference type="RefSeq" id="WP_379318177.1">
    <property type="nucleotide sequence ID" value="NZ_JBHTLM010000004.1"/>
</dbReference>
<keyword evidence="1" id="KW-0812">Transmembrane</keyword>
<proteinExistence type="predicted"/>
<dbReference type="EMBL" id="JBHTLM010000004">
    <property type="protein sequence ID" value="MFD1176120.1"/>
    <property type="molecule type" value="Genomic_DNA"/>
</dbReference>